<reference evidence="1 2" key="1">
    <citation type="submission" date="2015-10" db="EMBL/GenBank/DDBJ databases">
        <title>Mycobacterium gordonae draft genome assembly.</title>
        <authorList>
            <person name="Ustinova V."/>
            <person name="Smirnova T."/>
            <person name="Blagodatskikh K."/>
            <person name="Varlamov D."/>
            <person name="Larionova E."/>
            <person name="Chernousova L."/>
        </authorList>
    </citation>
    <scope>NUCLEOTIDE SEQUENCE [LARGE SCALE GENOMIC DNA]</scope>
    <source>
        <strain evidence="1 2">CTRI 14-8773</strain>
    </source>
</reference>
<proteinExistence type="predicted"/>
<gene>
    <name evidence="1" type="ORF">AO501_20220</name>
</gene>
<protein>
    <submittedName>
        <fullName evidence="1">Uncharacterized protein</fullName>
    </submittedName>
</protein>
<sequence length="73" mass="7393">MLIGGVTIDGSVNPLALIGGTVTAGRVIAGSEKPDTVNWGSLKPKPSILKGSIVMGPKTAKASPWEPGIPFPI</sequence>
<evidence type="ECO:0000313" key="1">
    <source>
        <dbReference type="EMBL" id="KQH80802.1"/>
    </source>
</evidence>
<dbReference type="EMBL" id="LKTM01000008">
    <property type="protein sequence ID" value="KQH80802.1"/>
    <property type="molecule type" value="Genomic_DNA"/>
</dbReference>
<name>A0A0Q2LYR9_MYCGO</name>
<accession>A0A0Q2LYR9</accession>
<dbReference type="AlphaFoldDB" id="A0A0Q2LYR9"/>
<evidence type="ECO:0000313" key="2">
    <source>
        <dbReference type="Proteomes" id="UP000051677"/>
    </source>
</evidence>
<organism evidence="1 2">
    <name type="scientific">Mycobacterium gordonae</name>
    <dbReference type="NCBI Taxonomy" id="1778"/>
    <lineage>
        <taxon>Bacteria</taxon>
        <taxon>Bacillati</taxon>
        <taxon>Actinomycetota</taxon>
        <taxon>Actinomycetes</taxon>
        <taxon>Mycobacteriales</taxon>
        <taxon>Mycobacteriaceae</taxon>
        <taxon>Mycobacterium</taxon>
    </lineage>
</organism>
<dbReference type="Proteomes" id="UP000051677">
    <property type="component" value="Unassembled WGS sequence"/>
</dbReference>
<comment type="caution">
    <text evidence="1">The sequence shown here is derived from an EMBL/GenBank/DDBJ whole genome shotgun (WGS) entry which is preliminary data.</text>
</comment>